<evidence type="ECO:0000256" key="2">
    <source>
        <dbReference type="SAM" id="Phobius"/>
    </source>
</evidence>
<evidence type="ECO:0000313" key="3">
    <source>
        <dbReference type="EMBL" id="MBE4906676.1"/>
    </source>
</evidence>
<protein>
    <submittedName>
        <fullName evidence="3">Septum formation initiator family protein</fullName>
    </submittedName>
</protein>
<dbReference type="Proteomes" id="UP001516662">
    <property type="component" value="Unassembled WGS sequence"/>
</dbReference>
<evidence type="ECO:0000313" key="4">
    <source>
        <dbReference type="Proteomes" id="UP001516662"/>
    </source>
</evidence>
<reference evidence="3 4" key="1">
    <citation type="submission" date="2020-10" db="EMBL/GenBank/DDBJ databases">
        <title>Bacillus sp. HD4P25, an endophyte from a halophyte.</title>
        <authorList>
            <person name="Sun J.-Q."/>
        </authorList>
    </citation>
    <scope>NUCLEOTIDE SEQUENCE [LARGE SCALE GENOMIC DNA]</scope>
    <source>
        <strain evidence="3 4">YIM 93174</strain>
    </source>
</reference>
<dbReference type="RefSeq" id="WP_193534174.1">
    <property type="nucleotide sequence ID" value="NZ_JADCLJ010000005.1"/>
</dbReference>
<organism evidence="3 4">
    <name type="scientific">Litchfieldia luteola</name>
    <dbReference type="NCBI Taxonomy" id="682179"/>
    <lineage>
        <taxon>Bacteria</taxon>
        <taxon>Bacillati</taxon>
        <taxon>Bacillota</taxon>
        <taxon>Bacilli</taxon>
        <taxon>Bacillales</taxon>
        <taxon>Bacillaceae</taxon>
        <taxon>Litchfieldia</taxon>
    </lineage>
</organism>
<dbReference type="Pfam" id="PF04977">
    <property type="entry name" value="DivIC"/>
    <property type="match status" value="1"/>
</dbReference>
<feature type="coiled-coil region" evidence="1">
    <location>
        <begin position="63"/>
        <end position="97"/>
    </location>
</feature>
<keyword evidence="2" id="KW-1133">Transmembrane helix</keyword>
<dbReference type="EMBL" id="JADCLJ010000005">
    <property type="protein sequence ID" value="MBE4906676.1"/>
    <property type="molecule type" value="Genomic_DNA"/>
</dbReference>
<dbReference type="InterPro" id="IPR039076">
    <property type="entry name" value="DivIC"/>
</dbReference>
<dbReference type="PANTHER" id="PTHR40027">
    <property type="entry name" value="CELL DIVISION PROTEIN DIVIC"/>
    <property type="match status" value="1"/>
</dbReference>
<gene>
    <name evidence="3" type="ORF">IMZ08_01220</name>
</gene>
<accession>A0ABR9QE25</accession>
<keyword evidence="4" id="KW-1185">Reference proteome</keyword>
<dbReference type="InterPro" id="IPR007060">
    <property type="entry name" value="FtsL/DivIC"/>
</dbReference>
<keyword evidence="2" id="KW-0472">Membrane</keyword>
<proteinExistence type="predicted"/>
<feature type="transmembrane region" description="Helical" evidence="2">
    <location>
        <begin position="38"/>
        <end position="58"/>
    </location>
</feature>
<dbReference type="PANTHER" id="PTHR40027:SF1">
    <property type="entry name" value="CELL DIVISION PROTEIN DIVIC"/>
    <property type="match status" value="1"/>
</dbReference>
<evidence type="ECO:0000256" key="1">
    <source>
        <dbReference type="SAM" id="Coils"/>
    </source>
</evidence>
<name>A0ABR9QE25_9BACI</name>
<keyword evidence="1" id="KW-0175">Coiled coil</keyword>
<comment type="caution">
    <text evidence="3">The sequence shown here is derived from an EMBL/GenBank/DDBJ whole genome shotgun (WGS) entry which is preliminary data.</text>
</comment>
<sequence>MAAIRKQKVTQIQTPYVTNYEQSEQKNNMKRKGLFRRLIAFAIFAAIISYGLISTLVAQSAVIREKETERQLLDEQLVKLKEEQIYLEEEIVKLNDDEYIAKIARRDYFLSKDGEIIFKIADESSSY</sequence>
<keyword evidence="2" id="KW-0812">Transmembrane</keyword>